<dbReference type="EMBL" id="QGKX02000004">
    <property type="protein sequence ID" value="KAF3598269.1"/>
    <property type="molecule type" value="Genomic_DNA"/>
</dbReference>
<keyword evidence="4" id="KW-0539">Nucleus</keyword>
<comment type="subcellular location">
    <subcellularLocation>
        <location evidence="1">Nucleus</location>
    </subcellularLocation>
</comment>
<evidence type="ECO:0000313" key="6">
    <source>
        <dbReference type="Proteomes" id="UP000712600"/>
    </source>
</evidence>
<evidence type="ECO:0000256" key="1">
    <source>
        <dbReference type="ARBA" id="ARBA00004123"/>
    </source>
</evidence>
<evidence type="ECO:0000256" key="4">
    <source>
        <dbReference type="ARBA" id="ARBA00023242"/>
    </source>
</evidence>
<organism evidence="5 6">
    <name type="scientific">Brassica cretica</name>
    <name type="common">Mustard</name>
    <dbReference type="NCBI Taxonomy" id="69181"/>
    <lineage>
        <taxon>Eukaryota</taxon>
        <taxon>Viridiplantae</taxon>
        <taxon>Streptophyta</taxon>
        <taxon>Embryophyta</taxon>
        <taxon>Tracheophyta</taxon>
        <taxon>Spermatophyta</taxon>
        <taxon>Magnoliopsida</taxon>
        <taxon>eudicotyledons</taxon>
        <taxon>Gunneridae</taxon>
        <taxon>Pentapetalae</taxon>
        <taxon>rosids</taxon>
        <taxon>malvids</taxon>
        <taxon>Brassicales</taxon>
        <taxon>Brassicaceae</taxon>
        <taxon>Brassiceae</taxon>
        <taxon>Brassica</taxon>
    </lineage>
</organism>
<evidence type="ECO:0000256" key="2">
    <source>
        <dbReference type="ARBA" id="ARBA00022574"/>
    </source>
</evidence>
<dbReference type="PANTHER" id="PTHR22652:SF0">
    <property type="entry name" value="NUCLEOPORIN NUP43"/>
    <property type="match status" value="1"/>
</dbReference>
<sequence>MEMQSCRIRSSSRLPQSKYIDGIQSLDANNNHSVESLSSWASPSCVSSLEVAGNAGGGSFKPMLSAATCSGSLHVLMADLVEGAEIEEVSAVEGEGFHVGRVEGVDWREGGGECVTVGDDGRVRG</sequence>
<evidence type="ECO:0000313" key="5">
    <source>
        <dbReference type="EMBL" id="KAF3598269.1"/>
    </source>
</evidence>
<gene>
    <name evidence="5" type="ORF">F2Q69_00033122</name>
</gene>
<protein>
    <submittedName>
        <fullName evidence="5">Uncharacterized protein</fullName>
    </submittedName>
</protein>
<proteinExistence type="predicted"/>
<name>A0A8S9SC15_BRACR</name>
<accession>A0A8S9SC15</accession>
<dbReference type="GO" id="GO:0031080">
    <property type="term" value="C:nuclear pore outer ring"/>
    <property type="evidence" value="ECO:0007669"/>
    <property type="project" value="TreeGrafter"/>
</dbReference>
<keyword evidence="3" id="KW-0677">Repeat</keyword>
<dbReference type="Proteomes" id="UP000712600">
    <property type="component" value="Unassembled WGS sequence"/>
</dbReference>
<dbReference type="AlphaFoldDB" id="A0A8S9SC15"/>
<dbReference type="PANTHER" id="PTHR22652">
    <property type="entry name" value="NUCLEOPORIN NUP43"/>
    <property type="match status" value="1"/>
</dbReference>
<comment type="caution">
    <text evidence="5">The sequence shown here is derived from an EMBL/GenBank/DDBJ whole genome shotgun (WGS) entry which is preliminary data.</text>
</comment>
<keyword evidence="2" id="KW-0853">WD repeat</keyword>
<evidence type="ECO:0000256" key="3">
    <source>
        <dbReference type="ARBA" id="ARBA00022737"/>
    </source>
</evidence>
<reference evidence="5" key="1">
    <citation type="submission" date="2019-12" db="EMBL/GenBank/DDBJ databases">
        <title>Genome sequencing and annotation of Brassica cretica.</title>
        <authorList>
            <person name="Studholme D.J."/>
            <person name="Sarris P."/>
        </authorList>
    </citation>
    <scope>NUCLEOTIDE SEQUENCE</scope>
    <source>
        <strain evidence="5">PFS-109/04</strain>
        <tissue evidence="5">Leaf</tissue>
    </source>
</reference>